<dbReference type="PANTHER" id="PTHR30590:SF2">
    <property type="entry name" value="INNER MEMBRANE PROTEIN"/>
    <property type="match status" value="1"/>
</dbReference>
<keyword evidence="5" id="KW-1185">Reference proteome</keyword>
<keyword evidence="2" id="KW-0812">Transmembrane</keyword>
<evidence type="ECO:0000256" key="2">
    <source>
        <dbReference type="SAM" id="Phobius"/>
    </source>
</evidence>
<gene>
    <name evidence="4" type="ORF">OHJ16_03115</name>
</gene>
<comment type="caution">
    <text evidence="4">The sequence shown here is derived from an EMBL/GenBank/DDBJ whole genome shotgun (WGS) entry which is preliminary data.</text>
</comment>
<feature type="transmembrane region" description="Helical" evidence="2">
    <location>
        <begin position="168"/>
        <end position="190"/>
    </location>
</feature>
<feature type="compositionally biased region" description="Basic and acidic residues" evidence="1">
    <location>
        <begin position="236"/>
        <end position="247"/>
    </location>
</feature>
<evidence type="ECO:0000259" key="3">
    <source>
        <dbReference type="Pfam" id="PF04235"/>
    </source>
</evidence>
<keyword evidence="2" id="KW-0472">Membrane</keyword>
<feature type="domain" description="DUF418" evidence="3">
    <location>
        <begin position="76"/>
        <end position="208"/>
    </location>
</feature>
<accession>A0ABT4I5M5</accession>
<evidence type="ECO:0000313" key="4">
    <source>
        <dbReference type="EMBL" id="MCZ0857038.1"/>
    </source>
</evidence>
<dbReference type="Pfam" id="PF04235">
    <property type="entry name" value="DUF418"/>
    <property type="match status" value="1"/>
</dbReference>
<dbReference type="RefSeq" id="WP_268916706.1">
    <property type="nucleotide sequence ID" value="NZ_JAPTMY010000004.1"/>
</dbReference>
<name>A0ABT4I5M5_9ACTO</name>
<sequence>MPIFALMFGMSMRFVSDSALRRGASPWKAVGRRMIALLAIGLLHSLVYPGEVLKEYAVAGLLMLPIALKAPRLLVATAALAVATVPALIAQTHEGGGPRFGYVGGIAGGVQAMLYICLMALACSCRIRKPLIAFFEPLGRTALTCYAGASLIVAPIGLALHWKDSRDVAPLLAVAALVLVVQSTAARLWLKRFRYGLLEWAWRCLTWWTLVDIRRPAVPHGRKPAAVMCSELRGEKPVKTQRRHGDYVRPGPASQPAGAPWPDA</sequence>
<dbReference type="Proteomes" id="UP001072034">
    <property type="component" value="Unassembled WGS sequence"/>
</dbReference>
<keyword evidence="2" id="KW-1133">Transmembrane helix</keyword>
<evidence type="ECO:0000313" key="5">
    <source>
        <dbReference type="Proteomes" id="UP001072034"/>
    </source>
</evidence>
<reference evidence="4" key="1">
    <citation type="submission" date="2022-10" db="EMBL/GenBank/DDBJ databases">
        <title>Genome sequence of Actinomyces israelii ATCC 10048.</title>
        <authorList>
            <person name="Watt R.M."/>
            <person name="Tong W.M."/>
        </authorList>
    </citation>
    <scope>NUCLEOTIDE SEQUENCE</scope>
    <source>
        <strain evidence="4">ATCC 10048</strain>
    </source>
</reference>
<organism evidence="4 5">
    <name type="scientific">Actinomyces israelii</name>
    <dbReference type="NCBI Taxonomy" id="1659"/>
    <lineage>
        <taxon>Bacteria</taxon>
        <taxon>Bacillati</taxon>
        <taxon>Actinomycetota</taxon>
        <taxon>Actinomycetes</taxon>
        <taxon>Actinomycetales</taxon>
        <taxon>Actinomycetaceae</taxon>
        <taxon>Actinomyces</taxon>
    </lineage>
</organism>
<proteinExistence type="predicted"/>
<dbReference type="InterPro" id="IPR052529">
    <property type="entry name" value="Bact_Transport_Assoc"/>
</dbReference>
<protein>
    <submittedName>
        <fullName evidence="4">DUF418 domain-containing protein</fullName>
    </submittedName>
</protein>
<dbReference type="EMBL" id="JAPTMY010000004">
    <property type="protein sequence ID" value="MCZ0857038.1"/>
    <property type="molecule type" value="Genomic_DNA"/>
</dbReference>
<feature type="transmembrane region" description="Helical" evidence="2">
    <location>
        <begin position="143"/>
        <end position="162"/>
    </location>
</feature>
<dbReference type="PANTHER" id="PTHR30590">
    <property type="entry name" value="INNER MEMBRANE PROTEIN"/>
    <property type="match status" value="1"/>
</dbReference>
<dbReference type="InterPro" id="IPR007349">
    <property type="entry name" value="DUF418"/>
</dbReference>
<feature type="region of interest" description="Disordered" evidence="1">
    <location>
        <begin position="236"/>
        <end position="264"/>
    </location>
</feature>
<evidence type="ECO:0000256" key="1">
    <source>
        <dbReference type="SAM" id="MobiDB-lite"/>
    </source>
</evidence>
<feature type="transmembrane region" description="Helical" evidence="2">
    <location>
        <begin position="100"/>
        <end position="122"/>
    </location>
</feature>